<accession>A0A151MPV3</accession>
<organism evidence="1 2">
    <name type="scientific">Alligator mississippiensis</name>
    <name type="common">American alligator</name>
    <dbReference type="NCBI Taxonomy" id="8496"/>
    <lineage>
        <taxon>Eukaryota</taxon>
        <taxon>Metazoa</taxon>
        <taxon>Chordata</taxon>
        <taxon>Craniata</taxon>
        <taxon>Vertebrata</taxon>
        <taxon>Euteleostomi</taxon>
        <taxon>Archelosauria</taxon>
        <taxon>Archosauria</taxon>
        <taxon>Crocodylia</taxon>
        <taxon>Alligatoridae</taxon>
        <taxon>Alligatorinae</taxon>
        <taxon>Alligator</taxon>
    </lineage>
</organism>
<proteinExistence type="predicted"/>
<protein>
    <submittedName>
        <fullName evidence="1">Uncharacterized protein</fullName>
    </submittedName>
</protein>
<reference evidence="1 2" key="1">
    <citation type="journal article" date="2012" name="Genome Biol.">
        <title>Sequencing three crocodilian genomes to illuminate the evolution of archosaurs and amniotes.</title>
        <authorList>
            <person name="St John J.A."/>
            <person name="Braun E.L."/>
            <person name="Isberg S.R."/>
            <person name="Miles L.G."/>
            <person name="Chong A.Y."/>
            <person name="Gongora J."/>
            <person name="Dalzell P."/>
            <person name="Moran C."/>
            <person name="Bed'hom B."/>
            <person name="Abzhanov A."/>
            <person name="Burgess S.C."/>
            <person name="Cooksey A.M."/>
            <person name="Castoe T.A."/>
            <person name="Crawford N.G."/>
            <person name="Densmore L.D."/>
            <person name="Drew J.C."/>
            <person name="Edwards S.V."/>
            <person name="Faircloth B.C."/>
            <person name="Fujita M.K."/>
            <person name="Greenwold M.J."/>
            <person name="Hoffmann F.G."/>
            <person name="Howard J.M."/>
            <person name="Iguchi T."/>
            <person name="Janes D.E."/>
            <person name="Khan S.Y."/>
            <person name="Kohno S."/>
            <person name="de Koning A.J."/>
            <person name="Lance S.L."/>
            <person name="McCarthy F.M."/>
            <person name="McCormack J.E."/>
            <person name="Merchant M.E."/>
            <person name="Peterson D.G."/>
            <person name="Pollock D.D."/>
            <person name="Pourmand N."/>
            <person name="Raney B.J."/>
            <person name="Roessler K.A."/>
            <person name="Sanford J.R."/>
            <person name="Sawyer R.H."/>
            <person name="Schmidt C.J."/>
            <person name="Triplett E.W."/>
            <person name="Tuberville T.D."/>
            <person name="Venegas-Anaya M."/>
            <person name="Howard J.T."/>
            <person name="Jarvis E.D."/>
            <person name="Guillette L.J.Jr."/>
            <person name="Glenn T.C."/>
            <person name="Green R.E."/>
            <person name="Ray D.A."/>
        </authorList>
    </citation>
    <scope>NUCLEOTIDE SEQUENCE [LARGE SCALE GENOMIC DNA]</scope>
    <source>
        <strain evidence="1">KSC_2009_1</strain>
    </source>
</reference>
<name>A0A151MPV3_ALLMI</name>
<keyword evidence="2" id="KW-1185">Reference proteome</keyword>
<evidence type="ECO:0000313" key="2">
    <source>
        <dbReference type="Proteomes" id="UP000050525"/>
    </source>
</evidence>
<dbReference type="EMBL" id="AKHW03005470">
    <property type="protein sequence ID" value="KYO26503.1"/>
    <property type="molecule type" value="Genomic_DNA"/>
</dbReference>
<gene>
    <name evidence="1" type="ORF">Y1Q_0002137</name>
</gene>
<sequence>MRAHFVFDVFLLKPYTDNPFFIESEESYTTQLIGKTMSLTTVLGNQQKVSMHLTQKGPGKGECNVFKESTAQESIYTVKPTSFLEETFMEMDLQYPPADQLPTTVEYRHIHTCTDHESAHPPAENP</sequence>
<comment type="caution">
    <text evidence="1">The sequence shown here is derived from an EMBL/GenBank/DDBJ whole genome shotgun (WGS) entry which is preliminary data.</text>
</comment>
<dbReference type="Proteomes" id="UP000050525">
    <property type="component" value="Unassembled WGS sequence"/>
</dbReference>
<evidence type="ECO:0000313" key="1">
    <source>
        <dbReference type="EMBL" id="KYO26503.1"/>
    </source>
</evidence>
<dbReference type="AlphaFoldDB" id="A0A151MPV3"/>